<dbReference type="Gene3D" id="2.60.200.20">
    <property type="match status" value="1"/>
</dbReference>
<feature type="region of interest" description="Disordered" evidence="2">
    <location>
        <begin position="363"/>
        <end position="439"/>
    </location>
</feature>
<feature type="compositionally biased region" description="Basic and acidic residues" evidence="2">
    <location>
        <begin position="330"/>
        <end position="349"/>
    </location>
</feature>
<feature type="compositionally biased region" description="Basic residues" evidence="2">
    <location>
        <begin position="397"/>
        <end position="407"/>
    </location>
</feature>
<gene>
    <name evidence="4" type="ORF">Fmac_030085</name>
</gene>
<feature type="coiled-coil region" evidence="1">
    <location>
        <begin position="560"/>
        <end position="590"/>
    </location>
</feature>
<evidence type="ECO:0000313" key="5">
    <source>
        <dbReference type="Proteomes" id="UP001603857"/>
    </source>
</evidence>
<dbReference type="PROSITE" id="PS50006">
    <property type="entry name" value="FHA_DOMAIN"/>
    <property type="match status" value="1"/>
</dbReference>
<dbReference type="EMBL" id="JBGMDY010000010">
    <property type="protein sequence ID" value="KAL2321116.1"/>
    <property type="molecule type" value="Genomic_DNA"/>
</dbReference>
<evidence type="ECO:0000256" key="1">
    <source>
        <dbReference type="SAM" id="Coils"/>
    </source>
</evidence>
<keyword evidence="5" id="KW-1185">Reference proteome</keyword>
<feature type="region of interest" description="Disordered" evidence="2">
    <location>
        <begin position="303"/>
        <end position="349"/>
    </location>
</feature>
<proteinExistence type="predicted"/>
<dbReference type="Pfam" id="PF00498">
    <property type="entry name" value="FHA"/>
    <property type="match status" value="1"/>
</dbReference>
<dbReference type="SMART" id="SM00240">
    <property type="entry name" value="FHA"/>
    <property type="match status" value="1"/>
</dbReference>
<feature type="region of interest" description="Disordered" evidence="2">
    <location>
        <begin position="116"/>
        <end position="137"/>
    </location>
</feature>
<keyword evidence="1" id="KW-0175">Coiled coil</keyword>
<dbReference type="AlphaFoldDB" id="A0ABD1LC62"/>
<evidence type="ECO:0000256" key="2">
    <source>
        <dbReference type="SAM" id="MobiDB-lite"/>
    </source>
</evidence>
<organism evidence="4 5">
    <name type="scientific">Flemingia macrophylla</name>
    <dbReference type="NCBI Taxonomy" id="520843"/>
    <lineage>
        <taxon>Eukaryota</taxon>
        <taxon>Viridiplantae</taxon>
        <taxon>Streptophyta</taxon>
        <taxon>Embryophyta</taxon>
        <taxon>Tracheophyta</taxon>
        <taxon>Spermatophyta</taxon>
        <taxon>Magnoliopsida</taxon>
        <taxon>eudicotyledons</taxon>
        <taxon>Gunneridae</taxon>
        <taxon>Pentapetalae</taxon>
        <taxon>rosids</taxon>
        <taxon>fabids</taxon>
        <taxon>Fabales</taxon>
        <taxon>Fabaceae</taxon>
        <taxon>Papilionoideae</taxon>
        <taxon>50 kb inversion clade</taxon>
        <taxon>NPAAA clade</taxon>
        <taxon>indigoferoid/millettioid clade</taxon>
        <taxon>Phaseoleae</taxon>
        <taxon>Flemingia</taxon>
    </lineage>
</organism>
<feature type="compositionally biased region" description="Basic and acidic residues" evidence="2">
    <location>
        <begin position="413"/>
        <end position="432"/>
    </location>
</feature>
<dbReference type="InterPro" id="IPR000253">
    <property type="entry name" value="FHA_dom"/>
</dbReference>
<evidence type="ECO:0000259" key="3">
    <source>
        <dbReference type="PROSITE" id="PS50006"/>
    </source>
</evidence>
<dbReference type="InterPro" id="IPR050923">
    <property type="entry name" value="Cell_Proc_Reg/RNA_Proc"/>
</dbReference>
<comment type="caution">
    <text evidence="4">The sequence shown here is derived from an EMBL/GenBank/DDBJ whole genome shotgun (WGS) entry which is preliminary data.</text>
</comment>
<dbReference type="InterPro" id="IPR008984">
    <property type="entry name" value="SMAD_FHA_dom_sf"/>
</dbReference>
<dbReference type="SUPFAM" id="SSF49879">
    <property type="entry name" value="SMAD/FHA domain"/>
    <property type="match status" value="1"/>
</dbReference>
<evidence type="ECO:0000313" key="4">
    <source>
        <dbReference type="EMBL" id="KAL2321116.1"/>
    </source>
</evidence>
<sequence>MEAEEEEAPILRLEILQGPREGESLEFKPGSAIRIGRVLRGNTLPIKDPGISSKHLSILTESNKWILQDLHSSNGTVFNASAIPPHTPVTLHHHSTIKIGELTSIRVIFLPQSAPFAKTQPLPPPLPRARGRGRGRGRVQIQSVDATVVDAEPERVAPPARATRKSNRERGAVRVSDDSPEEKAGKRHKNARNVSFAEVSDSSVGSLGVPVEAPKNARVTRNSRTARAVVGSVECGVENVEKKKSKGATAKRELLQEEVEDGSENRNCVVRVCDDAPGEKVEEQRKSTRKRCLVEVSDSSVGNLDVPAEVPKNNRVTRNSKKARAVTGNVDKKKSNDATERRELQKEAEDSVVKVCDDALAEKVEEQRKSTRNPSLVEVSDSSVGDLDVPVEEPKNKRVARNSKKARAGIGNVDKKSKDANERRELQKKVEDGREEENVNSAVRICDDALGEKVEEKHKSTRNLTLVEVSESSVADLDVPVEEPKNTHAVSGSVQCGVENVEKKKNEGANGKRELLQKAGEDGRENENVISDAGDWPDLKSMTLGQWFDFLELHLPKQIIDESEEMIDSMTRKSERLREYIAEMQQQNDKGTMPTEE</sequence>
<reference evidence="4 5" key="1">
    <citation type="submission" date="2024-08" db="EMBL/GenBank/DDBJ databases">
        <title>Insights into the chromosomal genome structure of Flemingia macrophylla.</title>
        <authorList>
            <person name="Ding Y."/>
            <person name="Zhao Y."/>
            <person name="Bi W."/>
            <person name="Wu M."/>
            <person name="Zhao G."/>
            <person name="Gong Y."/>
            <person name="Li W."/>
            <person name="Zhang P."/>
        </authorList>
    </citation>
    <scope>NUCLEOTIDE SEQUENCE [LARGE SCALE GENOMIC DNA]</scope>
    <source>
        <strain evidence="4">DYQJB</strain>
        <tissue evidence="4">Leaf</tissue>
    </source>
</reference>
<feature type="region of interest" description="Disordered" evidence="2">
    <location>
        <begin position="150"/>
        <end position="209"/>
    </location>
</feature>
<protein>
    <recommendedName>
        <fullName evidence="3">FHA domain-containing protein</fullName>
    </recommendedName>
</protein>
<accession>A0ABD1LC62</accession>
<feature type="compositionally biased region" description="Basic and acidic residues" evidence="2">
    <location>
        <begin position="166"/>
        <end position="184"/>
    </location>
</feature>
<dbReference type="Proteomes" id="UP001603857">
    <property type="component" value="Unassembled WGS sequence"/>
</dbReference>
<dbReference type="PANTHER" id="PTHR23308">
    <property type="entry name" value="NUCLEAR INHIBITOR OF PROTEIN PHOSPHATASE-1"/>
    <property type="match status" value="1"/>
</dbReference>
<feature type="domain" description="FHA" evidence="3">
    <location>
        <begin position="33"/>
        <end position="83"/>
    </location>
</feature>
<name>A0ABD1LC62_9FABA</name>